<dbReference type="EMBL" id="LAQI01000032">
    <property type="protein sequence ID" value="KKY26320.1"/>
    <property type="molecule type" value="Genomic_DNA"/>
</dbReference>
<comment type="caution">
    <text evidence="2">The sequence shown here is derived from an EMBL/GenBank/DDBJ whole genome shotgun (WGS) entry which is preliminary data.</text>
</comment>
<protein>
    <submittedName>
        <fullName evidence="2">Uncharacterized protein</fullName>
    </submittedName>
</protein>
<reference evidence="2 3" key="2">
    <citation type="submission" date="2015-05" db="EMBL/GenBank/DDBJ databases">
        <title>Distinctive expansion of gene families associated with plant cell wall degradation and secondary metabolism in the genomes of grapevine trunk pathogens.</title>
        <authorList>
            <person name="Lawrence D.P."/>
            <person name="Travadon R."/>
            <person name="Rolshausen P.E."/>
            <person name="Baumgartner K."/>
        </authorList>
    </citation>
    <scope>NUCLEOTIDE SEQUENCE [LARGE SCALE GENOMIC DNA]</scope>
    <source>
        <strain evidence="2">DS831</strain>
    </source>
</reference>
<sequence>MCRTILTVVHHNCQPEHITRQTRTEQCYGAYFLRVPVCAPGPPRHGFYEQHLPGAACQSCFYAHNGYNTAYNPNYDSGAGDPEDDDYDIDPATLNNQRLLYGRQPTTPNYPPPYVPHPPSLLPAPVNPPYFGTGEHTHEQIPYAGPAIPTGVPGVHIDRPLIDTFAPRPSRDEYRYPSGHDQKTNRKTATTTIIIVTTIAIPVPKTTHTAPARS</sequence>
<name>A0A0G2HCQ7_9PEZI</name>
<feature type="compositionally biased region" description="Basic and acidic residues" evidence="1">
    <location>
        <begin position="169"/>
        <end position="184"/>
    </location>
</feature>
<dbReference type="AlphaFoldDB" id="A0A0G2HCQ7"/>
<accession>A0A0G2HCQ7</accession>
<evidence type="ECO:0000313" key="2">
    <source>
        <dbReference type="EMBL" id="KKY26320.1"/>
    </source>
</evidence>
<organism evidence="2 3">
    <name type="scientific">Diplodia seriata</name>
    <dbReference type="NCBI Taxonomy" id="420778"/>
    <lineage>
        <taxon>Eukaryota</taxon>
        <taxon>Fungi</taxon>
        <taxon>Dikarya</taxon>
        <taxon>Ascomycota</taxon>
        <taxon>Pezizomycotina</taxon>
        <taxon>Dothideomycetes</taxon>
        <taxon>Dothideomycetes incertae sedis</taxon>
        <taxon>Botryosphaeriales</taxon>
        <taxon>Botryosphaeriaceae</taxon>
        <taxon>Diplodia</taxon>
    </lineage>
</organism>
<reference evidence="2 3" key="1">
    <citation type="submission" date="2015-03" db="EMBL/GenBank/DDBJ databases">
        <authorList>
            <person name="Morales-Cruz A."/>
            <person name="Amrine K.C."/>
            <person name="Cantu D."/>
        </authorList>
    </citation>
    <scope>NUCLEOTIDE SEQUENCE [LARGE SCALE GENOMIC DNA]</scope>
    <source>
        <strain evidence="2">DS831</strain>
    </source>
</reference>
<feature type="region of interest" description="Disordered" evidence="1">
    <location>
        <begin position="164"/>
        <end position="185"/>
    </location>
</feature>
<evidence type="ECO:0000256" key="1">
    <source>
        <dbReference type="SAM" id="MobiDB-lite"/>
    </source>
</evidence>
<evidence type="ECO:0000313" key="3">
    <source>
        <dbReference type="Proteomes" id="UP000034182"/>
    </source>
</evidence>
<gene>
    <name evidence="2" type="ORF">UCDDS831_g01395</name>
</gene>
<dbReference type="Proteomes" id="UP000034182">
    <property type="component" value="Unassembled WGS sequence"/>
</dbReference>
<proteinExistence type="predicted"/>